<comment type="caution">
    <text evidence="4">The sequence shown here is derived from an EMBL/GenBank/DDBJ whole genome shotgun (WGS) entry which is preliminary data.</text>
</comment>
<dbReference type="PANTHER" id="PTHR20929">
    <property type="entry name" value="LUNG ADENOMA SUSCEPTIBILITY 1-RELATED"/>
    <property type="match status" value="1"/>
</dbReference>
<dbReference type="EMBL" id="QEAN01000250">
    <property type="protein sequence ID" value="TPX41964.1"/>
    <property type="molecule type" value="Genomic_DNA"/>
</dbReference>
<feature type="compositionally biased region" description="Basic and acidic residues" evidence="2">
    <location>
        <begin position="1"/>
        <end position="22"/>
    </location>
</feature>
<dbReference type="PRINTS" id="PR02043">
    <property type="entry name" value="CANCERSCCP1"/>
</dbReference>
<keyword evidence="5" id="KW-1185">Reference proteome</keyword>
<dbReference type="InterPro" id="IPR031826">
    <property type="entry name" value="IC97/Casc1_N"/>
</dbReference>
<evidence type="ECO:0000259" key="3">
    <source>
        <dbReference type="Pfam" id="PF15927"/>
    </source>
</evidence>
<feature type="region of interest" description="Disordered" evidence="2">
    <location>
        <begin position="1"/>
        <end position="57"/>
    </location>
</feature>
<dbReference type="InterPro" id="IPR023247">
    <property type="entry name" value="IC97/Dnai7-like"/>
</dbReference>
<organism evidence="4 5">
    <name type="scientific">Synchytrium endobioticum</name>
    <dbReference type="NCBI Taxonomy" id="286115"/>
    <lineage>
        <taxon>Eukaryota</taxon>
        <taxon>Fungi</taxon>
        <taxon>Fungi incertae sedis</taxon>
        <taxon>Chytridiomycota</taxon>
        <taxon>Chytridiomycota incertae sedis</taxon>
        <taxon>Chytridiomycetes</taxon>
        <taxon>Synchytriales</taxon>
        <taxon>Synchytriaceae</taxon>
        <taxon>Synchytrium</taxon>
    </lineage>
</organism>
<sequence length="613" mass="69021">MSAKKEAKDKAKKEKEKQKEAELLEQQRLAEEEARLAEARRREKEDRERKEREASEALFAREGPRLNDEITEVEQLLSARRAKVVATATRRKEEQEWERLAKCTNLPTWEKASDVNTYINILAETTFSTQDPSFDELIPIINEAEKLCDDLDAAIHTSLTLDKKERQRLTDQLINLRMTMHLQLESASARILQYMDQLVEDTTENFVTSRSFGCFKLGLWANLTKNPRHKALEFTNEGINIALPKALVLTGVGIRLLHETGPTATCQFRDASKPFMSIVGGILHLDLVELPEWPANSTKWVIRKILSPNYQGLRRISYPFPIDPAEASVDGEDADVDLIITLKLPFTVPNATLMNWDAETNSWTSDGIRDVVFEPEQGQVKFRTCYFRPTAVVQTAPSEFPLSSWTMRPCSNGVRVDIVGKQDTIQIEVSEQYCSVWKPESLSSYRMPPSLLLKNLAHVGMNFIGPREVTRLDLQDITLKNPIAEEACILGITFMAAGLQFRSSSINKKIATSKITFQVRTPDNTADEETGWTHVLFDAQYRLGDAYKKVCITASDVTEETKVVADDSSPQIHATAVHALKEILKSAGAAEPSPAVADSLHELLTITRLLCFT</sequence>
<evidence type="ECO:0000313" key="5">
    <source>
        <dbReference type="Proteomes" id="UP000317494"/>
    </source>
</evidence>
<dbReference type="AlphaFoldDB" id="A0A507CS38"/>
<dbReference type="Proteomes" id="UP000317494">
    <property type="component" value="Unassembled WGS sequence"/>
</dbReference>
<dbReference type="GO" id="GO:0048487">
    <property type="term" value="F:beta-tubulin binding"/>
    <property type="evidence" value="ECO:0007669"/>
    <property type="project" value="TreeGrafter"/>
</dbReference>
<dbReference type="GO" id="GO:0008017">
    <property type="term" value="F:microtubule binding"/>
    <property type="evidence" value="ECO:0007669"/>
    <property type="project" value="TreeGrafter"/>
</dbReference>
<feature type="domain" description="IC97/Casc1 N-terminal" evidence="3">
    <location>
        <begin position="27"/>
        <end position="228"/>
    </location>
</feature>
<evidence type="ECO:0000256" key="2">
    <source>
        <dbReference type="SAM" id="MobiDB-lite"/>
    </source>
</evidence>
<name>A0A507CS38_9FUNG</name>
<evidence type="ECO:0000313" key="4">
    <source>
        <dbReference type="EMBL" id="TPX41964.1"/>
    </source>
</evidence>
<dbReference type="PANTHER" id="PTHR20929:SF11">
    <property type="entry name" value="DYNEIN AXONEMAL INTERMEDIATE CHAIN 7"/>
    <property type="match status" value="1"/>
</dbReference>
<accession>A0A507CS38</accession>
<evidence type="ECO:0000256" key="1">
    <source>
        <dbReference type="ARBA" id="ARBA00024332"/>
    </source>
</evidence>
<reference evidence="4 5" key="1">
    <citation type="journal article" date="2019" name="Sci. Rep.">
        <title>Comparative genomics of chytrid fungi reveal insights into the obligate biotrophic and pathogenic lifestyle of Synchytrium endobioticum.</title>
        <authorList>
            <person name="van de Vossenberg B.T.L.H."/>
            <person name="Warris S."/>
            <person name="Nguyen H.D.T."/>
            <person name="van Gent-Pelzer M.P.E."/>
            <person name="Joly D.L."/>
            <person name="van de Geest H.C."/>
            <person name="Bonants P.J.M."/>
            <person name="Smith D.S."/>
            <person name="Levesque C.A."/>
            <person name="van der Lee T.A.J."/>
        </authorList>
    </citation>
    <scope>NUCLEOTIDE SEQUENCE [LARGE SCALE GENOMIC DNA]</scope>
    <source>
        <strain evidence="4 5">MB42</strain>
    </source>
</reference>
<dbReference type="GO" id="GO:0005930">
    <property type="term" value="C:axoneme"/>
    <property type="evidence" value="ECO:0007669"/>
    <property type="project" value="TreeGrafter"/>
</dbReference>
<dbReference type="Pfam" id="PF15927">
    <property type="entry name" value="Casc1_N"/>
    <property type="match status" value="1"/>
</dbReference>
<gene>
    <name evidence="4" type="ORF">SeMB42_g05334</name>
</gene>
<feature type="compositionally biased region" description="Basic and acidic residues" evidence="2">
    <location>
        <begin position="28"/>
        <end position="55"/>
    </location>
</feature>
<comment type="similarity">
    <text evidence="1">Belongs to the DNAI7 family.</text>
</comment>
<proteinExistence type="inferred from homology"/>
<dbReference type="VEuPathDB" id="FungiDB:SeMB42_g05334"/>
<protein>
    <recommendedName>
        <fullName evidence="3">IC97/Casc1 N-terminal domain-containing protein</fullName>
    </recommendedName>
</protein>